<protein>
    <recommendedName>
        <fullName evidence="3">RES domain-containing protein</fullName>
    </recommendedName>
</protein>
<gene>
    <name evidence="1" type="ORF">CLV62_12641</name>
</gene>
<keyword evidence="2" id="KW-1185">Reference proteome</keyword>
<dbReference type="OrthoDB" id="761393at2"/>
<organism evidence="1 2">
    <name type="scientific">Dysgonomonas alginatilytica</name>
    <dbReference type="NCBI Taxonomy" id="1605892"/>
    <lineage>
        <taxon>Bacteria</taxon>
        <taxon>Pseudomonadati</taxon>
        <taxon>Bacteroidota</taxon>
        <taxon>Bacteroidia</taxon>
        <taxon>Bacteroidales</taxon>
        <taxon>Dysgonomonadaceae</taxon>
        <taxon>Dysgonomonas</taxon>
    </lineage>
</organism>
<sequence>MNNIIQNLKGLDLSKKPQDKIKEELNKIGGLGFINTTYHKGKEIERAVNNTTKEPIFNTKDRISYTPLDCIKTYQRATIPNSKEEVSDGLTVFYGGVLPEDASGSDLTLARIIAAAEACPLIRDSTSEEKESLLTFGKWRVKEDLNLLTIVDPAKTYKLEKLNELVTHYKKKLEKEDKDVSEKTKKFLSFISSEFSKYVNAEEPYNYMISALFTEMVLCNERNKERIEGIVYPSVQTAGDGLCVAILPSSMHKLELIKVLQSKVIKKGMSIRLEDIKFCNVTPPNSDFDLKDI</sequence>
<dbReference type="Proteomes" id="UP000247973">
    <property type="component" value="Unassembled WGS sequence"/>
</dbReference>
<reference evidence="1 2" key="1">
    <citation type="submission" date="2018-03" db="EMBL/GenBank/DDBJ databases">
        <title>Genomic Encyclopedia of Archaeal and Bacterial Type Strains, Phase II (KMG-II): from individual species to whole genera.</title>
        <authorList>
            <person name="Goeker M."/>
        </authorList>
    </citation>
    <scope>NUCLEOTIDE SEQUENCE [LARGE SCALE GENOMIC DNA]</scope>
    <source>
        <strain evidence="1 2">DSM 100214</strain>
    </source>
</reference>
<evidence type="ECO:0008006" key="3">
    <source>
        <dbReference type="Google" id="ProtNLM"/>
    </source>
</evidence>
<proteinExistence type="predicted"/>
<dbReference type="EMBL" id="QICL01000026">
    <property type="protein sequence ID" value="PXV61107.1"/>
    <property type="molecule type" value="Genomic_DNA"/>
</dbReference>
<name>A0A2V3PLS3_9BACT</name>
<evidence type="ECO:0000313" key="1">
    <source>
        <dbReference type="EMBL" id="PXV61107.1"/>
    </source>
</evidence>
<dbReference type="AlphaFoldDB" id="A0A2V3PLS3"/>
<dbReference type="RefSeq" id="WP_110311916.1">
    <property type="nucleotide sequence ID" value="NZ_QICL01000026.1"/>
</dbReference>
<comment type="caution">
    <text evidence="1">The sequence shown here is derived from an EMBL/GenBank/DDBJ whole genome shotgun (WGS) entry which is preliminary data.</text>
</comment>
<accession>A0A2V3PLS3</accession>
<evidence type="ECO:0000313" key="2">
    <source>
        <dbReference type="Proteomes" id="UP000247973"/>
    </source>
</evidence>